<dbReference type="AlphaFoldDB" id="A0A518CI39"/>
<evidence type="ECO:0000256" key="2">
    <source>
        <dbReference type="SAM" id="SignalP"/>
    </source>
</evidence>
<evidence type="ECO:0000256" key="1">
    <source>
        <dbReference type="SAM" id="Coils"/>
    </source>
</evidence>
<gene>
    <name evidence="3" type="ORF">Pla110_06020</name>
</gene>
<keyword evidence="1" id="KW-0175">Coiled coil</keyword>
<organism evidence="3 4">
    <name type="scientific">Polystyrenella longa</name>
    <dbReference type="NCBI Taxonomy" id="2528007"/>
    <lineage>
        <taxon>Bacteria</taxon>
        <taxon>Pseudomonadati</taxon>
        <taxon>Planctomycetota</taxon>
        <taxon>Planctomycetia</taxon>
        <taxon>Planctomycetales</taxon>
        <taxon>Planctomycetaceae</taxon>
        <taxon>Polystyrenella</taxon>
    </lineage>
</organism>
<evidence type="ECO:0000313" key="3">
    <source>
        <dbReference type="EMBL" id="QDU78898.1"/>
    </source>
</evidence>
<dbReference type="Proteomes" id="UP000317178">
    <property type="component" value="Chromosome"/>
</dbReference>
<dbReference type="KEGG" id="plon:Pla110_06020"/>
<dbReference type="EMBL" id="CP036281">
    <property type="protein sequence ID" value="QDU78898.1"/>
    <property type="molecule type" value="Genomic_DNA"/>
</dbReference>
<dbReference type="OrthoDB" id="284841at2"/>
<feature type="signal peptide" evidence="2">
    <location>
        <begin position="1"/>
        <end position="26"/>
    </location>
</feature>
<dbReference type="RefSeq" id="WP_144992995.1">
    <property type="nucleotide sequence ID" value="NZ_CP036281.1"/>
</dbReference>
<dbReference type="Gene3D" id="2.60.40.10">
    <property type="entry name" value="Immunoglobulins"/>
    <property type="match status" value="1"/>
</dbReference>
<name>A0A518CI39_9PLAN</name>
<dbReference type="SUPFAM" id="SSF49478">
    <property type="entry name" value="Cna protein B-type domain"/>
    <property type="match status" value="1"/>
</dbReference>
<evidence type="ECO:0008006" key="5">
    <source>
        <dbReference type="Google" id="ProtNLM"/>
    </source>
</evidence>
<evidence type="ECO:0000313" key="4">
    <source>
        <dbReference type="Proteomes" id="UP000317178"/>
    </source>
</evidence>
<feature type="chain" id="PRO_5022230526" description="Cna protein B-type domain protein" evidence="2">
    <location>
        <begin position="27"/>
        <end position="197"/>
    </location>
</feature>
<keyword evidence="4" id="KW-1185">Reference proteome</keyword>
<protein>
    <recommendedName>
        <fullName evidence="5">Cna protein B-type domain protein</fullName>
    </recommendedName>
</protein>
<keyword evidence="2" id="KW-0732">Signal</keyword>
<dbReference type="InterPro" id="IPR013783">
    <property type="entry name" value="Ig-like_fold"/>
</dbReference>
<reference evidence="3 4" key="1">
    <citation type="submission" date="2019-02" db="EMBL/GenBank/DDBJ databases">
        <title>Deep-cultivation of Planctomycetes and their phenomic and genomic characterization uncovers novel biology.</title>
        <authorList>
            <person name="Wiegand S."/>
            <person name="Jogler M."/>
            <person name="Boedeker C."/>
            <person name="Pinto D."/>
            <person name="Vollmers J."/>
            <person name="Rivas-Marin E."/>
            <person name="Kohn T."/>
            <person name="Peeters S.H."/>
            <person name="Heuer A."/>
            <person name="Rast P."/>
            <person name="Oberbeckmann S."/>
            <person name="Bunk B."/>
            <person name="Jeske O."/>
            <person name="Meyerdierks A."/>
            <person name="Storesund J.E."/>
            <person name="Kallscheuer N."/>
            <person name="Luecker S."/>
            <person name="Lage O.M."/>
            <person name="Pohl T."/>
            <person name="Merkel B.J."/>
            <person name="Hornburger P."/>
            <person name="Mueller R.-W."/>
            <person name="Bruemmer F."/>
            <person name="Labrenz M."/>
            <person name="Spormann A.M."/>
            <person name="Op den Camp H."/>
            <person name="Overmann J."/>
            <person name="Amann R."/>
            <person name="Jetten M.S.M."/>
            <person name="Mascher T."/>
            <person name="Medema M.H."/>
            <person name="Devos D.P."/>
            <person name="Kaster A.-K."/>
            <person name="Ovreas L."/>
            <person name="Rohde M."/>
            <person name="Galperin M.Y."/>
            <person name="Jogler C."/>
        </authorList>
    </citation>
    <scope>NUCLEOTIDE SEQUENCE [LARGE SCALE GENOMIC DNA]</scope>
    <source>
        <strain evidence="3 4">Pla110</strain>
    </source>
</reference>
<sequence precursor="true">MKSVMKFAVTGLTCLGLTISSAIVMAAGPVAPATNNVSDIALAPGGTFFGHVVNAQGTALEGTVVKVYKGKSEVASSVTDQTGLFAVKNLRGGVYRVSAGQASGVYRFWTEDAAPPNASTKTVLVSSPQVVRGQLGALGALGGAGTVAAGGAAIGLGSLSVMNLNESQDLNDDLSDLQKRLQDTQKHLDEIESIVTK</sequence>
<accession>A0A518CI39</accession>
<feature type="coiled-coil region" evidence="1">
    <location>
        <begin position="167"/>
        <end position="194"/>
    </location>
</feature>
<proteinExistence type="predicted"/>